<evidence type="ECO:0000313" key="3">
    <source>
        <dbReference type="Proteomes" id="UP000594262"/>
    </source>
</evidence>
<keyword evidence="3" id="KW-1185">Reference proteome</keyword>
<keyword evidence="1" id="KW-0812">Transmembrane</keyword>
<proteinExistence type="predicted"/>
<evidence type="ECO:0000256" key="1">
    <source>
        <dbReference type="SAM" id="Phobius"/>
    </source>
</evidence>
<dbReference type="Proteomes" id="UP000594262">
    <property type="component" value="Unplaced"/>
</dbReference>
<evidence type="ECO:0000313" key="2">
    <source>
        <dbReference type="EnsemblMetazoa" id="CLYHEMP010419.1"/>
    </source>
</evidence>
<keyword evidence="1" id="KW-1133">Transmembrane helix</keyword>
<sequence length="108" mass="12537">MTCKQRLLIGIFMLMFMCVFEKFIGCYGVSPPSKDINIQVLCTVNQPIKNNQILVKLLNSDAFNLRSNTSKLNTITKNNPLVKKPEIRRIKLHNRTINVSYFYYVAQH</sequence>
<dbReference type="EnsemblMetazoa" id="CLYHEMT010419.1">
    <property type="protein sequence ID" value="CLYHEMP010419.1"/>
    <property type="gene ID" value="CLYHEMG010419"/>
</dbReference>
<feature type="transmembrane region" description="Helical" evidence="1">
    <location>
        <begin position="7"/>
        <end position="30"/>
    </location>
</feature>
<keyword evidence="1" id="KW-0472">Membrane</keyword>
<protein>
    <submittedName>
        <fullName evidence="2">Uncharacterized protein</fullName>
    </submittedName>
</protein>
<accession>A0A7M5VAG2</accession>
<name>A0A7M5VAG2_9CNID</name>
<organism evidence="2 3">
    <name type="scientific">Clytia hemisphaerica</name>
    <dbReference type="NCBI Taxonomy" id="252671"/>
    <lineage>
        <taxon>Eukaryota</taxon>
        <taxon>Metazoa</taxon>
        <taxon>Cnidaria</taxon>
        <taxon>Hydrozoa</taxon>
        <taxon>Hydroidolina</taxon>
        <taxon>Leptothecata</taxon>
        <taxon>Obeliida</taxon>
        <taxon>Clytiidae</taxon>
        <taxon>Clytia</taxon>
    </lineage>
</organism>
<dbReference type="AlphaFoldDB" id="A0A7M5VAG2"/>
<reference evidence="2" key="1">
    <citation type="submission" date="2021-01" db="UniProtKB">
        <authorList>
            <consortium name="EnsemblMetazoa"/>
        </authorList>
    </citation>
    <scope>IDENTIFICATION</scope>
</reference>